<evidence type="ECO:0000313" key="4">
    <source>
        <dbReference type="Proteomes" id="UP000033096"/>
    </source>
</evidence>
<dbReference type="AlphaFoldDB" id="A0A0E3Q8R3"/>
<keyword evidence="1 3" id="KW-0489">Methyltransferase</keyword>
<dbReference type="Pfam" id="PF04208">
    <property type="entry name" value="MtrA"/>
    <property type="match status" value="1"/>
</dbReference>
<gene>
    <name evidence="3" type="ORF">MSVAZ_3003</name>
</gene>
<dbReference type="HOGENOM" id="CLU_100863_1_0_2"/>
<dbReference type="GO" id="GO:0032259">
    <property type="term" value="P:methylation"/>
    <property type="evidence" value="ECO:0007669"/>
    <property type="project" value="UniProtKB-KW"/>
</dbReference>
<dbReference type="EMBL" id="CP009520">
    <property type="protein sequence ID" value="AKB45272.1"/>
    <property type="molecule type" value="Genomic_DNA"/>
</dbReference>
<name>A0A0E3Q8R3_9EURY</name>
<sequence length="188" mass="20489">MEWPITSGNYVIGDTNSSVAVVTLASDYKEWGLKNYAICGTCFTANFGIEKIITNVLANPNINYLVVCGAESAHWAGQSLVSLSENGVSTMAGSRKIIGSKSPLSYLNEIPMTAISRFIKELKIIDLIGNKDPATIQKAIDSCTGQKRSEALIVSMPEIDGNSWKKYEHIVKNNMMSKIKKGQTEGCF</sequence>
<dbReference type="PATRIC" id="fig|1434123.4.peg.3693"/>
<keyword evidence="2 3" id="KW-0808">Transferase</keyword>
<dbReference type="GO" id="GO:0008168">
    <property type="term" value="F:methyltransferase activity"/>
    <property type="evidence" value="ECO:0007669"/>
    <property type="project" value="UniProtKB-KW"/>
</dbReference>
<evidence type="ECO:0000313" key="3">
    <source>
        <dbReference type="EMBL" id="AKB45272.1"/>
    </source>
</evidence>
<accession>A0A0E3Q8R3</accession>
<dbReference type="InterPro" id="IPR030688">
    <property type="entry name" value="MeTrfase_MtrA/MtxA"/>
</dbReference>
<protein>
    <submittedName>
        <fullName evidence="3">N5-methyltetrahydromethanopterin:coenzyme M methyltransferase subunit A</fullName>
        <ecNumber evidence="3">2.1.1.86</ecNumber>
    </submittedName>
</protein>
<dbReference type="NCBIfam" id="NF002126">
    <property type="entry name" value="PRK00964.1-4"/>
    <property type="match status" value="1"/>
</dbReference>
<evidence type="ECO:0000256" key="1">
    <source>
        <dbReference type="ARBA" id="ARBA00022603"/>
    </source>
</evidence>
<reference evidence="3 4" key="1">
    <citation type="submission" date="2014-07" db="EMBL/GenBank/DDBJ databases">
        <title>Methanogenic archaea and the global carbon cycle.</title>
        <authorList>
            <person name="Henriksen J.R."/>
            <person name="Luke J."/>
            <person name="Reinhart S."/>
            <person name="Benedict M.N."/>
            <person name="Youngblut N.D."/>
            <person name="Metcalf M.E."/>
            <person name="Whitaker R.J."/>
            <person name="Metcalf W.W."/>
        </authorList>
    </citation>
    <scope>NUCLEOTIDE SEQUENCE [LARGE SCALE GENOMIC DNA]</scope>
    <source>
        <strain evidence="3 4">Z-761</strain>
    </source>
</reference>
<dbReference type="KEGG" id="mvc:MSVAZ_3003"/>
<proteinExistence type="predicted"/>
<dbReference type="EC" id="2.1.1.86" evidence="3"/>
<organism evidence="3 4">
    <name type="scientific">Methanosarcina vacuolata Z-761</name>
    <dbReference type="NCBI Taxonomy" id="1434123"/>
    <lineage>
        <taxon>Archaea</taxon>
        <taxon>Methanobacteriati</taxon>
        <taxon>Methanobacteriota</taxon>
        <taxon>Stenosarchaea group</taxon>
        <taxon>Methanomicrobia</taxon>
        <taxon>Methanosarcinales</taxon>
        <taxon>Methanosarcinaceae</taxon>
        <taxon>Methanosarcina</taxon>
    </lineage>
</organism>
<keyword evidence="4" id="KW-1185">Reference proteome</keyword>
<dbReference type="STRING" id="1434123.MSVAZ_3003"/>
<dbReference type="Proteomes" id="UP000033096">
    <property type="component" value="Chromosome"/>
</dbReference>
<evidence type="ECO:0000256" key="2">
    <source>
        <dbReference type="ARBA" id="ARBA00022679"/>
    </source>
</evidence>